<dbReference type="SMART" id="SM00530">
    <property type="entry name" value="HTH_XRE"/>
    <property type="match status" value="1"/>
</dbReference>
<dbReference type="Pfam" id="PF12844">
    <property type="entry name" value="HTH_19"/>
    <property type="match status" value="1"/>
</dbReference>
<dbReference type="Gene3D" id="1.10.260.40">
    <property type="entry name" value="lambda repressor-like DNA-binding domains"/>
    <property type="match status" value="1"/>
</dbReference>
<feature type="domain" description="HTH cro/C1-type" evidence="1">
    <location>
        <begin position="10"/>
        <end position="65"/>
    </location>
</feature>
<evidence type="ECO:0000313" key="3">
    <source>
        <dbReference type="Proteomes" id="UP000253090"/>
    </source>
</evidence>
<keyword evidence="3" id="KW-1185">Reference proteome</keyword>
<dbReference type="AlphaFoldDB" id="A0A369BQM3"/>
<dbReference type="EMBL" id="QPJW01000001">
    <property type="protein sequence ID" value="RCX22896.1"/>
    <property type="molecule type" value="Genomic_DNA"/>
</dbReference>
<reference evidence="2 3" key="1">
    <citation type="submission" date="2018-07" db="EMBL/GenBank/DDBJ databases">
        <title>Genomic Encyclopedia of Type Strains, Phase III (KMG-III): the genomes of soil and plant-associated and newly described type strains.</title>
        <authorList>
            <person name="Whitman W."/>
        </authorList>
    </citation>
    <scope>NUCLEOTIDE SEQUENCE [LARGE SCALE GENOMIC DNA]</scope>
    <source>
        <strain evidence="2 3">CECT 8333</strain>
    </source>
</reference>
<protein>
    <submittedName>
        <fullName evidence="2">Transcriptional regulator with XRE-family HTH domain</fullName>
    </submittedName>
</protein>
<evidence type="ECO:0000259" key="1">
    <source>
        <dbReference type="PROSITE" id="PS50943"/>
    </source>
</evidence>
<dbReference type="InterPro" id="IPR001387">
    <property type="entry name" value="Cro/C1-type_HTH"/>
</dbReference>
<sequence>MQENLLGEFIREKRQELGFTVRDIAEKAEISFSQWSKLERGLVKDPTDETLEKVSYAINVDKESIFALAGRISPEVDISDYIQQEKSQFYYDLSKLLDSSVKVLEESRKYMFKAAPLLEQLFDVVAVADETKDLNDSEKLFIAREIESAFKLSVKRLKARRDKQNETD</sequence>
<dbReference type="RefSeq" id="WP_181872997.1">
    <property type="nucleotide sequence ID" value="NZ_QPJW01000001.1"/>
</dbReference>
<dbReference type="CDD" id="cd00093">
    <property type="entry name" value="HTH_XRE"/>
    <property type="match status" value="1"/>
</dbReference>
<evidence type="ECO:0000313" key="2">
    <source>
        <dbReference type="EMBL" id="RCX22896.1"/>
    </source>
</evidence>
<dbReference type="PROSITE" id="PS50943">
    <property type="entry name" value="HTH_CROC1"/>
    <property type="match status" value="1"/>
</dbReference>
<comment type="caution">
    <text evidence="2">The sequence shown here is derived from an EMBL/GenBank/DDBJ whole genome shotgun (WGS) entry which is preliminary data.</text>
</comment>
<dbReference type="GO" id="GO:0003677">
    <property type="term" value="F:DNA binding"/>
    <property type="evidence" value="ECO:0007669"/>
    <property type="project" value="InterPro"/>
</dbReference>
<accession>A0A369BQM3</accession>
<gene>
    <name evidence="2" type="ORF">DFP94_101485</name>
</gene>
<organism evidence="2 3">
    <name type="scientific">Fontibacillus phaseoli</name>
    <dbReference type="NCBI Taxonomy" id="1416533"/>
    <lineage>
        <taxon>Bacteria</taxon>
        <taxon>Bacillati</taxon>
        <taxon>Bacillota</taxon>
        <taxon>Bacilli</taxon>
        <taxon>Bacillales</taxon>
        <taxon>Paenibacillaceae</taxon>
        <taxon>Fontibacillus</taxon>
    </lineage>
</organism>
<dbReference type="InterPro" id="IPR010982">
    <property type="entry name" value="Lambda_DNA-bd_dom_sf"/>
</dbReference>
<name>A0A369BQM3_9BACL</name>
<dbReference type="Proteomes" id="UP000253090">
    <property type="component" value="Unassembled WGS sequence"/>
</dbReference>
<dbReference type="SUPFAM" id="SSF47413">
    <property type="entry name" value="lambda repressor-like DNA-binding domains"/>
    <property type="match status" value="1"/>
</dbReference>
<proteinExistence type="predicted"/>